<accession>A0A9J5YB67</accession>
<comment type="caution">
    <text evidence="1">The sequence shown here is derived from an EMBL/GenBank/DDBJ whole genome shotgun (WGS) entry which is preliminary data.</text>
</comment>
<name>A0A9J5YB67_SOLCO</name>
<protein>
    <submittedName>
        <fullName evidence="1">Uncharacterized protein</fullName>
    </submittedName>
</protein>
<dbReference type="Proteomes" id="UP000824120">
    <property type="component" value="Chromosome 7"/>
</dbReference>
<gene>
    <name evidence="1" type="ORF">H5410_037772</name>
</gene>
<dbReference type="EMBL" id="JACXVP010000007">
    <property type="protein sequence ID" value="KAG5596540.1"/>
    <property type="molecule type" value="Genomic_DNA"/>
</dbReference>
<evidence type="ECO:0000313" key="1">
    <source>
        <dbReference type="EMBL" id="KAG5596540.1"/>
    </source>
</evidence>
<organism evidence="1 2">
    <name type="scientific">Solanum commersonii</name>
    <name type="common">Commerson's wild potato</name>
    <name type="synonym">Commerson's nightshade</name>
    <dbReference type="NCBI Taxonomy" id="4109"/>
    <lineage>
        <taxon>Eukaryota</taxon>
        <taxon>Viridiplantae</taxon>
        <taxon>Streptophyta</taxon>
        <taxon>Embryophyta</taxon>
        <taxon>Tracheophyta</taxon>
        <taxon>Spermatophyta</taxon>
        <taxon>Magnoliopsida</taxon>
        <taxon>eudicotyledons</taxon>
        <taxon>Gunneridae</taxon>
        <taxon>Pentapetalae</taxon>
        <taxon>asterids</taxon>
        <taxon>lamiids</taxon>
        <taxon>Solanales</taxon>
        <taxon>Solanaceae</taxon>
        <taxon>Solanoideae</taxon>
        <taxon>Solaneae</taxon>
        <taxon>Solanum</taxon>
    </lineage>
</organism>
<dbReference type="AlphaFoldDB" id="A0A9J5YB67"/>
<sequence>MALHSLPSEEFPLLISLLHHWKKANFRESAARPANWRCYLNGFVWRRHLHSHLGMLLFQHNLAIN</sequence>
<keyword evidence="2" id="KW-1185">Reference proteome</keyword>
<evidence type="ECO:0000313" key="2">
    <source>
        <dbReference type="Proteomes" id="UP000824120"/>
    </source>
</evidence>
<proteinExistence type="predicted"/>
<reference evidence="1 2" key="1">
    <citation type="submission" date="2020-09" db="EMBL/GenBank/DDBJ databases">
        <title>De no assembly of potato wild relative species, Solanum commersonii.</title>
        <authorList>
            <person name="Cho K."/>
        </authorList>
    </citation>
    <scope>NUCLEOTIDE SEQUENCE [LARGE SCALE GENOMIC DNA]</scope>
    <source>
        <strain evidence="1">LZ3.2</strain>
        <tissue evidence="1">Leaf</tissue>
    </source>
</reference>